<gene>
    <name evidence="2" type="ORF">EJ06DRAFT_432344</name>
</gene>
<reference evidence="2" key="1">
    <citation type="journal article" date="2020" name="Stud. Mycol.">
        <title>101 Dothideomycetes genomes: a test case for predicting lifestyles and emergence of pathogens.</title>
        <authorList>
            <person name="Haridas S."/>
            <person name="Albert R."/>
            <person name="Binder M."/>
            <person name="Bloem J."/>
            <person name="Labutti K."/>
            <person name="Salamov A."/>
            <person name="Andreopoulos B."/>
            <person name="Baker S."/>
            <person name="Barry K."/>
            <person name="Bills G."/>
            <person name="Bluhm B."/>
            <person name="Cannon C."/>
            <person name="Castanera R."/>
            <person name="Culley D."/>
            <person name="Daum C."/>
            <person name="Ezra D."/>
            <person name="Gonzalez J."/>
            <person name="Henrissat B."/>
            <person name="Kuo A."/>
            <person name="Liang C."/>
            <person name="Lipzen A."/>
            <person name="Lutzoni F."/>
            <person name="Magnuson J."/>
            <person name="Mondo S."/>
            <person name="Nolan M."/>
            <person name="Ohm R."/>
            <person name="Pangilinan J."/>
            <person name="Park H.-J."/>
            <person name="Ramirez L."/>
            <person name="Alfaro M."/>
            <person name="Sun H."/>
            <person name="Tritt A."/>
            <person name="Yoshinaga Y."/>
            <person name="Zwiers L.-H."/>
            <person name="Turgeon B."/>
            <person name="Goodwin S."/>
            <person name="Spatafora J."/>
            <person name="Crous P."/>
            <person name="Grigoriev I."/>
        </authorList>
    </citation>
    <scope>NUCLEOTIDE SEQUENCE</scope>
    <source>
        <strain evidence="2">CBS 262.69</strain>
    </source>
</reference>
<proteinExistence type="predicted"/>
<feature type="compositionally biased region" description="Basic residues" evidence="1">
    <location>
        <begin position="97"/>
        <end position="116"/>
    </location>
</feature>
<protein>
    <submittedName>
        <fullName evidence="2">Uncharacterized protein</fullName>
    </submittedName>
</protein>
<evidence type="ECO:0000256" key="1">
    <source>
        <dbReference type="SAM" id="MobiDB-lite"/>
    </source>
</evidence>
<evidence type="ECO:0000313" key="3">
    <source>
        <dbReference type="Proteomes" id="UP000799640"/>
    </source>
</evidence>
<dbReference type="EMBL" id="ML996695">
    <property type="protein sequence ID" value="KAF2400482.1"/>
    <property type="molecule type" value="Genomic_DNA"/>
</dbReference>
<name>A0A6G1HWU5_9PEZI</name>
<evidence type="ECO:0000313" key="2">
    <source>
        <dbReference type="EMBL" id="KAF2400482.1"/>
    </source>
</evidence>
<feature type="region of interest" description="Disordered" evidence="1">
    <location>
        <begin position="15"/>
        <end position="116"/>
    </location>
</feature>
<accession>A0A6G1HWU5</accession>
<dbReference type="AlphaFoldDB" id="A0A6G1HWU5"/>
<sequence length="116" mass="12990">MRLLAKRCPNAIMGQVTSQPITRTRKATKTTGRIVQQTLTRPSRPRDKPPAPNPVPDSAVLLPPALCTSPKRKSDQKRTQSSSYQRRATAAGESQKKNIHNYKKRSKEHHRGISNP</sequence>
<dbReference type="Proteomes" id="UP000799640">
    <property type="component" value="Unassembled WGS sequence"/>
</dbReference>
<organism evidence="2 3">
    <name type="scientific">Trichodelitschia bisporula</name>
    <dbReference type="NCBI Taxonomy" id="703511"/>
    <lineage>
        <taxon>Eukaryota</taxon>
        <taxon>Fungi</taxon>
        <taxon>Dikarya</taxon>
        <taxon>Ascomycota</taxon>
        <taxon>Pezizomycotina</taxon>
        <taxon>Dothideomycetes</taxon>
        <taxon>Dothideomycetes incertae sedis</taxon>
        <taxon>Phaeotrichales</taxon>
        <taxon>Phaeotrichaceae</taxon>
        <taxon>Trichodelitschia</taxon>
    </lineage>
</organism>
<keyword evidence="3" id="KW-1185">Reference proteome</keyword>